<proteinExistence type="predicted"/>
<protein>
    <recommendedName>
        <fullName evidence="2">AMP-binding enzyme C-terminal domain-containing protein</fullName>
    </recommendedName>
</protein>
<evidence type="ECO:0008006" key="2">
    <source>
        <dbReference type="Google" id="ProtNLM"/>
    </source>
</evidence>
<organism evidence="1">
    <name type="scientific">Rhizophora mucronata</name>
    <name type="common">Asiatic mangrove</name>
    <dbReference type="NCBI Taxonomy" id="61149"/>
    <lineage>
        <taxon>Eukaryota</taxon>
        <taxon>Viridiplantae</taxon>
        <taxon>Streptophyta</taxon>
        <taxon>Embryophyta</taxon>
        <taxon>Tracheophyta</taxon>
        <taxon>Spermatophyta</taxon>
        <taxon>Magnoliopsida</taxon>
        <taxon>eudicotyledons</taxon>
        <taxon>Gunneridae</taxon>
        <taxon>Pentapetalae</taxon>
        <taxon>rosids</taxon>
        <taxon>fabids</taxon>
        <taxon>Malpighiales</taxon>
        <taxon>Rhizophoraceae</taxon>
        <taxon>Rhizophora</taxon>
    </lineage>
</organism>
<name>A0A2P2PIC7_RHIMU</name>
<accession>A0A2P2PIC7</accession>
<sequence>MAPRSVVFQDLPKTSTGKVQKFILREKANAMGSLS</sequence>
<evidence type="ECO:0000313" key="1">
    <source>
        <dbReference type="EMBL" id="MBX54473.1"/>
    </source>
</evidence>
<reference evidence="1" key="1">
    <citation type="submission" date="2018-02" db="EMBL/GenBank/DDBJ databases">
        <title>Rhizophora mucronata_Transcriptome.</title>
        <authorList>
            <person name="Meera S.P."/>
            <person name="Sreeshan A."/>
            <person name="Augustine A."/>
        </authorList>
    </citation>
    <scope>NUCLEOTIDE SEQUENCE</scope>
    <source>
        <tissue evidence="1">Leaf</tissue>
    </source>
</reference>
<dbReference type="SUPFAM" id="SSF56801">
    <property type="entry name" value="Acetyl-CoA synthetase-like"/>
    <property type="match status" value="1"/>
</dbReference>
<dbReference type="AlphaFoldDB" id="A0A2P2PIC7"/>
<dbReference type="EMBL" id="GGEC01073989">
    <property type="protein sequence ID" value="MBX54473.1"/>
    <property type="molecule type" value="Transcribed_RNA"/>
</dbReference>